<dbReference type="SUPFAM" id="SSF52540">
    <property type="entry name" value="P-loop containing nucleoside triphosphate hydrolases"/>
    <property type="match status" value="1"/>
</dbReference>
<evidence type="ECO:0000313" key="1">
    <source>
        <dbReference type="EMBL" id="OAT77013.1"/>
    </source>
</evidence>
<organism evidence="1 2">
    <name type="scientific">Mangrovibacter phragmitis</name>
    <dbReference type="NCBI Taxonomy" id="1691903"/>
    <lineage>
        <taxon>Bacteria</taxon>
        <taxon>Pseudomonadati</taxon>
        <taxon>Pseudomonadota</taxon>
        <taxon>Gammaproteobacteria</taxon>
        <taxon>Enterobacterales</taxon>
        <taxon>Enterobacteriaceae</taxon>
        <taxon>Mangrovibacter</taxon>
    </lineage>
</organism>
<keyword evidence="2" id="KW-1185">Reference proteome</keyword>
<proteinExistence type="predicted"/>
<gene>
    <name evidence="1" type="ORF">A9B99_06785</name>
</gene>
<dbReference type="OrthoDB" id="88903at2"/>
<protein>
    <submittedName>
        <fullName evidence="1">AAA family ATPase</fullName>
    </submittedName>
</protein>
<dbReference type="InterPro" id="IPR018247">
    <property type="entry name" value="EF_Hand_1_Ca_BS"/>
</dbReference>
<dbReference type="Gene3D" id="3.40.50.300">
    <property type="entry name" value="P-loop containing nucleotide triphosphate hydrolases"/>
    <property type="match status" value="1"/>
</dbReference>
<reference evidence="2" key="1">
    <citation type="submission" date="2016-05" db="EMBL/GenBank/DDBJ databases">
        <authorList>
            <person name="Behera P."/>
            <person name="Vaishampayan P."/>
            <person name="Singh N."/>
            <person name="Raina V."/>
            <person name="Suar M."/>
            <person name="Pattnaik A."/>
            <person name="Rastogi G."/>
        </authorList>
    </citation>
    <scope>NUCLEOTIDE SEQUENCE [LARGE SCALE GENOMIC DNA]</scope>
    <source>
        <strain evidence="2">MP23</strain>
    </source>
</reference>
<dbReference type="EMBL" id="LYRP01000012">
    <property type="protein sequence ID" value="OAT77013.1"/>
    <property type="molecule type" value="Genomic_DNA"/>
</dbReference>
<evidence type="ECO:0000313" key="2">
    <source>
        <dbReference type="Proteomes" id="UP000078225"/>
    </source>
</evidence>
<dbReference type="PROSITE" id="PS00018">
    <property type="entry name" value="EF_HAND_1"/>
    <property type="match status" value="1"/>
</dbReference>
<comment type="caution">
    <text evidence="1">The sequence shown here is derived from an EMBL/GenBank/DDBJ whole genome shotgun (WGS) entry which is preliminary data.</text>
</comment>
<sequence>MDKLITTLIHLLSERRDGLVLINGEWGIGKTYFLQHSFKELYDTKTIFYISLLGLTTLNDFKDKMLRVTYLDTTKEIEKLQEITGNVTSALTHEETSGKLANQLISVFSGAMRSYVLKDLVGLFIIDDLERISTSLRNEISTYCLQSYQENSNLDYILVGNFTSQSEVILDHKEKIISDEVSFSFNNIDEILTSRLNSLTSHYREVISSSITEFKINNLRTVNKIISKLMPLITIDNSTDSEIKTLTRSLCAHIILKEKFSYKEDDYQQNFFASSIKRLVNNSDENNDDTISEEEMDLLNITGYTTYNDLMVPYCFNSTSPQDIKPFIFKDKTIKKDDFPSLIRPERHEITETDYCDEIKKTILRLDIQKLSTWIISTNNYFRLSKLKYIPKIKEITSKKINEIKNSFSDDEILLYFNENYNTSEDIPFHVLAEDDNELHNFFLKKYQAIIKDRKIKSLITQMNNSGWSAIDLKIYQSDFKYSPIETLGIENIISGIKITWSVRDIQKFTDYLSSLYNFSNLCDYLSGELPYLNILYSKLNSYQKKITHSFRCGAIIELINCTKRIKLKLENSIANKKV</sequence>
<name>A0A1B7L3W2_9ENTR</name>
<accession>A0A1B7L3W2</accession>
<dbReference type="InterPro" id="IPR027417">
    <property type="entry name" value="P-loop_NTPase"/>
</dbReference>
<dbReference type="Proteomes" id="UP000078225">
    <property type="component" value="Unassembled WGS sequence"/>
</dbReference>
<dbReference type="RefSeq" id="WP_064597552.1">
    <property type="nucleotide sequence ID" value="NZ_LYRP01000012.1"/>
</dbReference>
<dbReference type="AlphaFoldDB" id="A0A1B7L3W2"/>